<keyword evidence="3" id="KW-1185">Reference proteome</keyword>
<dbReference type="Gene3D" id="3.40.30.10">
    <property type="entry name" value="Glutaredoxin"/>
    <property type="match status" value="1"/>
</dbReference>
<dbReference type="CDD" id="cd02969">
    <property type="entry name" value="PRX_like1"/>
    <property type="match status" value="1"/>
</dbReference>
<accession>A0A7H1N1I9</accession>
<dbReference type="InterPro" id="IPR047262">
    <property type="entry name" value="PRX-like1"/>
</dbReference>
<dbReference type="RefSeq" id="WP_190260095.1">
    <property type="nucleotide sequence ID" value="NZ_CP053923.1"/>
</dbReference>
<dbReference type="InterPro" id="IPR036249">
    <property type="entry name" value="Thioredoxin-like_sf"/>
</dbReference>
<protein>
    <submittedName>
        <fullName evidence="2">Thioredoxin family protein</fullName>
    </submittedName>
</protein>
<dbReference type="PANTHER" id="PTHR43640:SF1">
    <property type="entry name" value="THIOREDOXIN-DEPENDENT PEROXIREDOXIN"/>
    <property type="match status" value="1"/>
</dbReference>
<dbReference type="Proteomes" id="UP000516369">
    <property type="component" value="Chromosome"/>
</dbReference>
<dbReference type="AlphaFoldDB" id="A0A7H1N1I9"/>
<sequence length="210" mass="22011">MTAERFGWVAFAAVVAVLVMLANARMAAAGPVLGQPAPPFTATDSNGKTVSLTDFRGKVVVLDWTNHECPFVQRHYESGNMQALQKAATADGVIWLSIVSSAPKEQGNVTPAEANKLTVSRGAAPTAVLLDPMGTIGHLYNAKTTPHMFVIDAAGILVYMGAIDDQPRNTGANPAAAHNYVREALAATKSGQPVATPLTQSYGCSVKYGT</sequence>
<dbReference type="PANTHER" id="PTHR43640">
    <property type="entry name" value="OS07G0260300 PROTEIN"/>
    <property type="match status" value="1"/>
</dbReference>
<evidence type="ECO:0000259" key="1">
    <source>
        <dbReference type="PROSITE" id="PS51352"/>
    </source>
</evidence>
<gene>
    <name evidence="2" type="ORF">HQ394_09845</name>
</gene>
<name>A0A7H1N1I9_9PROT</name>
<dbReference type="PROSITE" id="PS51352">
    <property type="entry name" value="THIOREDOXIN_2"/>
    <property type="match status" value="1"/>
</dbReference>
<dbReference type="KEGG" id="dvn:HQ394_09845"/>
<organism evidence="2 3">
    <name type="scientific">Defluviicoccus vanus</name>
    <dbReference type="NCBI Taxonomy" id="111831"/>
    <lineage>
        <taxon>Bacteria</taxon>
        <taxon>Pseudomonadati</taxon>
        <taxon>Pseudomonadota</taxon>
        <taxon>Alphaproteobacteria</taxon>
        <taxon>Rhodospirillales</taxon>
        <taxon>Rhodospirillaceae</taxon>
        <taxon>Defluviicoccus</taxon>
    </lineage>
</organism>
<dbReference type="GO" id="GO:0016491">
    <property type="term" value="F:oxidoreductase activity"/>
    <property type="evidence" value="ECO:0007669"/>
    <property type="project" value="InterPro"/>
</dbReference>
<reference evidence="2 3" key="1">
    <citation type="submission" date="2020-05" db="EMBL/GenBank/DDBJ databases">
        <title>Complete closed genome sequence of Defluviicoccus vanus.</title>
        <authorList>
            <person name="Bessarab I."/>
            <person name="Arumugam K."/>
            <person name="Maszenan A.M."/>
            <person name="Seviour R.J."/>
            <person name="Williams R.B."/>
        </authorList>
    </citation>
    <scope>NUCLEOTIDE SEQUENCE [LARGE SCALE GENOMIC DNA]</scope>
    <source>
        <strain evidence="2 3">Ben 114</strain>
    </source>
</reference>
<dbReference type="EMBL" id="CP053923">
    <property type="protein sequence ID" value="QNT69575.1"/>
    <property type="molecule type" value="Genomic_DNA"/>
</dbReference>
<feature type="domain" description="Thioredoxin" evidence="1">
    <location>
        <begin position="31"/>
        <end position="186"/>
    </location>
</feature>
<dbReference type="InterPro" id="IPR013766">
    <property type="entry name" value="Thioredoxin_domain"/>
</dbReference>
<evidence type="ECO:0000313" key="3">
    <source>
        <dbReference type="Proteomes" id="UP000516369"/>
    </source>
</evidence>
<proteinExistence type="predicted"/>
<evidence type="ECO:0000313" key="2">
    <source>
        <dbReference type="EMBL" id="QNT69575.1"/>
    </source>
</evidence>
<dbReference type="SUPFAM" id="SSF52833">
    <property type="entry name" value="Thioredoxin-like"/>
    <property type="match status" value="1"/>
</dbReference>
<dbReference type="GO" id="GO:0016209">
    <property type="term" value="F:antioxidant activity"/>
    <property type="evidence" value="ECO:0007669"/>
    <property type="project" value="InterPro"/>
</dbReference>
<dbReference type="InterPro" id="IPR000866">
    <property type="entry name" value="AhpC/TSA"/>
</dbReference>
<dbReference type="Pfam" id="PF00578">
    <property type="entry name" value="AhpC-TSA"/>
    <property type="match status" value="1"/>
</dbReference>